<dbReference type="GO" id="GO:0003677">
    <property type="term" value="F:DNA binding"/>
    <property type="evidence" value="ECO:0007669"/>
    <property type="project" value="InterPro"/>
</dbReference>
<reference evidence="3" key="1">
    <citation type="submission" date="2019-11" db="EMBL/GenBank/DDBJ databases">
        <authorList>
            <person name="Feng L."/>
        </authorList>
    </citation>
    <scope>NUCLEOTIDE SEQUENCE</scope>
    <source>
        <strain evidence="3">SparasanguinisLFYP13</strain>
    </source>
</reference>
<gene>
    <name evidence="3" type="ORF">SPLFYP13_01007</name>
</gene>
<dbReference type="Pfam" id="PF01548">
    <property type="entry name" value="DEDD_Tnp_IS110"/>
    <property type="match status" value="1"/>
</dbReference>
<dbReference type="NCBIfam" id="NF033542">
    <property type="entry name" value="transpos_IS110"/>
    <property type="match status" value="1"/>
</dbReference>
<feature type="domain" description="Transposase IS110-like N-terminal" evidence="2">
    <location>
        <begin position="9"/>
        <end position="158"/>
    </location>
</feature>
<sequence length="253" mass="29118">MEVMIETCCGIDVHQKSIVCCILDGPLESNKPKKIQKKFGTTTIALQNALAWIVENHVTHVFFESTGQYWVPLFNIFSDSELNLILATPQHIKNVPGRKTDMKDAEWIAQLGRCGLIEPSYIPNPEVMQLRLLTRRLRSYKQRQTQIKNEIHNLLQRANIKLTSYLSDIFSKTGQSLLTLFINGELIDYDNVTACIHKHVKASPEQLMEAMNGKLSLEDRFLLAQSLEEYQLYQKLMNKLTSEMIAYIEKEFP</sequence>
<organism evidence="3">
    <name type="scientific">Streptococcus parasanguinis</name>
    <dbReference type="NCBI Taxonomy" id="1318"/>
    <lineage>
        <taxon>Bacteria</taxon>
        <taxon>Bacillati</taxon>
        <taxon>Bacillota</taxon>
        <taxon>Bacilli</taxon>
        <taxon>Lactobacillales</taxon>
        <taxon>Streptococcaceae</taxon>
        <taxon>Streptococcus</taxon>
    </lineage>
</organism>
<evidence type="ECO:0000313" key="3">
    <source>
        <dbReference type="EMBL" id="VYU11616.1"/>
    </source>
</evidence>
<dbReference type="GO" id="GO:0004803">
    <property type="term" value="F:transposase activity"/>
    <property type="evidence" value="ECO:0007669"/>
    <property type="project" value="InterPro"/>
</dbReference>
<protein>
    <submittedName>
        <fullName evidence="3">Transposase</fullName>
    </submittedName>
</protein>
<accession>A0A6N3C3M3</accession>
<dbReference type="EMBL" id="CACRUC010000018">
    <property type="protein sequence ID" value="VYU11616.1"/>
    <property type="molecule type" value="Genomic_DNA"/>
</dbReference>
<dbReference type="PANTHER" id="PTHR33055:SF13">
    <property type="entry name" value="TRANSPOSASE"/>
    <property type="match status" value="1"/>
</dbReference>
<dbReference type="GO" id="GO:0006313">
    <property type="term" value="P:DNA transposition"/>
    <property type="evidence" value="ECO:0007669"/>
    <property type="project" value="InterPro"/>
</dbReference>
<dbReference type="InterPro" id="IPR002525">
    <property type="entry name" value="Transp_IS110-like_N"/>
</dbReference>
<proteinExistence type="predicted"/>
<keyword evidence="1" id="KW-0175">Coiled coil</keyword>
<evidence type="ECO:0000256" key="1">
    <source>
        <dbReference type="SAM" id="Coils"/>
    </source>
</evidence>
<dbReference type="RefSeq" id="WP_156672109.1">
    <property type="nucleotide sequence ID" value="NZ_CACRUC010000018.1"/>
</dbReference>
<dbReference type="InterPro" id="IPR047650">
    <property type="entry name" value="Transpos_IS110"/>
</dbReference>
<name>A0A6N3C3M3_STRPA</name>
<dbReference type="AlphaFoldDB" id="A0A6N3C3M3"/>
<evidence type="ECO:0000259" key="2">
    <source>
        <dbReference type="Pfam" id="PF01548"/>
    </source>
</evidence>
<feature type="coiled-coil region" evidence="1">
    <location>
        <begin position="130"/>
        <end position="157"/>
    </location>
</feature>
<dbReference type="PANTHER" id="PTHR33055">
    <property type="entry name" value="TRANSPOSASE FOR INSERTION SEQUENCE ELEMENT IS1111A"/>
    <property type="match status" value="1"/>
</dbReference>